<keyword evidence="7 8" id="KW-0472">Membrane</keyword>
<evidence type="ECO:0000256" key="3">
    <source>
        <dbReference type="ARBA" id="ARBA00022448"/>
    </source>
</evidence>
<name>A0A1H9RNM2_9FIRM</name>
<dbReference type="Gene3D" id="1.10.1760.20">
    <property type="match status" value="1"/>
</dbReference>
<evidence type="ECO:0000256" key="8">
    <source>
        <dbReference type="PIRNR" id="PIRNR037778"/>
    </source>
</evidence>
<dbReference type="PIRSF" id="PIRSF037778">
    <property type="entry name" value="UCP037778_transp_RibU"/>
    <property type="match status" value="1"/>
</dbReference>
<dbReference type="Proteomes" id="UP000182471">
    <property type="component" value="Unassembled WGS sequence"/>
</dbReference>
<evidence type="ECO:0000256" key="4">
    <source>
        <dbReference type="ARBA" id="ARBA00022475"/>
    </source>
</evidence>
<feature type="transmembrane region" description="Helical" evidence="9">
    <location>
        <begin position="114"/>
        <end position="138"/>
    </location>
</feature>
<organism evidence="10 11">
    <name type="scientific">Lachnobacterium bovis</name>
    <dbReference type="NCBI Taxonomy" id="140626"/>
    <lineage>
        <taxon>Bacteria</taxon>
        <taxon>Bacillati</taxon>
        <taxon>Bacillota</taxon>
        <taxon>Clostridia</taxon>
        <taxon>Lachnospirales</taxon>
        <taxon>Lachnospiraceae</taxon>
        <taxon>Lachnobacterium</taxon>
    </lineage>
</organism>
<dbReference type="InterPro" id="IPR025720">
    <property type="entry name" value="RibU"/>
</dbReference>
<evidence type="ECO:0000313" key="10">
    <source>
        <dbReference type="EMBL" id="SER74138.1"/>
    </source>
</evidence>
<sequence>MDNIYQEKKSKITVRSLCSVAMLSAIAFVLMYLEIPALLMPSFIKFDVSDLPALIGTFTFGPVAGCLIEIVKNLLHMPQTQTAGVGELSNMLLGIVFVGSAGLIYKKNKTKKNAIFAAVVGAILMAVLSFPINFFVVYPTYYNFVSKDAILASYKIICPLVTDIKQCLLVFNVPFTFVKAMVCVGITICVYKPLAPLLRGNK</sequence>
<dbReference type="GO" id="GO:0032217">
    <property type="term" value="F:riboflavin transmembrane transporter activity"/>
    <property type="evidence" value="ECO:0007669"/>
    <property type="project" value="UniProtKB-UniRule"/>
</dbReference>
<evidence type="ECO:0000256" key="6">
    <source>
        <dbReference type="ARBA" id="ARBA00022989"/>
    </source>
</evidence>
<keyword evidence="6 9" id="KW-1133">Transmembrane helix</keyword>
<dbReference type="InterPro" id="IPR024529">
    <property type="entry name" value="ECF_trnsprt_substrate-spec"/>
</dbReference>
<feature type="transmembrane region" description="Helical" evidence="9">
    <location>
        <begin position="169"/>
        <end position="191"/>
    </location>
</feature>
<dbReference type="Pfam" id="PF12822">
    <property type="entry name" value="ECF_trnsprt"/>
    <property type="match status" value="1"/>
</dbReference>
<dbReference type="EMBL" id="FOGW01000009">
    <property type="protein sequence ID" value="SER74138.1"/>
    <property type="molecule type" value="Genomic_DNA"/>
</dbReference>
<comment type="similarity">
    <text evidence="2 8">Belongs to the prokaryotic riboflavin transporter (P-RFT) (TC 2.A.87) family.</text>
</comment>
<protein>
    <recommendedName>
        <fullName evidence="8">Riboflavin transporter</fullName>
    </recommendedName>
</protein>
<evidence type="ECO:0000256" key="2">
    <source>
        <dbReference type="ARBA" id="ARBA00005540"/>
    </source>
</evidence>
<feature type="transmembrane region" description="Helical" evidence="9">
    <location>
        <begin position="53"/>
        <end position="71"/>
    </location>
</feature>
<keyword evidence="11" id="KW-1185">Reference proteome</keyword>
<evidence type="ECO:0000256" key="5">
    <source>
        <dbReference type="ARBA" id="ARBA00022692"/>
    </source>
</evidence>
<dbReference type="PANTHER" id="PTHR38438:SF1">
    <property type="entry name" value="RIBOFLAVIN TRANSPORTER RIBU"/>
    <property type="match status" value="1"/>
</dbReference>
<feature type="transmembrane region" description="Helical" evidence="9">
    <location>
        <begin position="12"/>
        <end position="33"/>
    </location>
</feature>
<dbReference type="GO" id="GO:0005886">
    <property type="term" value="C:plasma membrane"/>
    <property type="evidence" value="ECO:0007669"/>
    <property type="project" value="UniProtKB-SubCell"/>
</dbReference>
<gene>
    <name evidence="10" type="ORF">SAMN02910429_00917</name>
</gene>
<dbReference type="PANTHER" id="PTHR38438">
    <property type="entry name" value="RIBOFLAVIN TRANSPORTER RIBU"/>
    <property type="match status" value="1"/>
</dbReference>
<keyword evidence="3 8" id="KW-0813">Transport</keyword>
<comment type="function">
    <text evidence="8">Probably a riboflavin-binding protein that interacts with the energy-coupling factor (ECF) ABC-transporter complex.</text>
</comment>
<proteinExistence type="inferred from homology"/>
<reference evidence="11" key="1">
    <citation type="submission" date="2016-10" db="EMBL/GenBank/DDBJ databases">
        <authorList>
            <person name="Varghese N."/>
            <person name="Submissions S."/>
        </authorList>
    </citation>
    <scope>NUCLEOTIDE SEQUENCE [LARGE SCALE GENOMIC DNA]</scope>
    <source>
        <strain evidence="11">S1b</strain>
    </source>
</reference>
<keyword evidence="4 8" id="KW-1003">Cell membrane</keyword>
<evidence type="ECO:0000256" key="9">
    <source>
        <dbReference type="SAM" id="Phobius"/>
    </source>
</evidence>
<evidence type="ECO:0000256" key="1">
    <source>
        <dbReference type="ARBA" id="ARBA00004651"/>
    </source>
</evidence>
<dbReference type="RefSeq" id="WP_022748412.1">
    <property type="nucleotide sequence ID" value="NZ_FOGW01000009.1"/>
</dbReference>
<comment type="subcellular location">
    <subcellularLocation>
        <location evidence="1">Cell membrane</location>
        <topology evidence="1">Multi-pass membrane protein</topology>
    </subcellularLocation>
</comment>
<evidence type="ECO:0000313" key="11">
    <source>
        <dbReference type="Proteomes" id="UP000182471"/>
    </source>
</evidence>
<keyword evidence="5 9" id="KW-0812">Transmembrane</keyword>
<evidence type="ECO:0000256" key="7">
    <source>
        <dbReference type="ARBA" id="ARBA00023136"/>
    </source>
</evidence>
<dbReference type="OrthoDB" id="9809216at2"/>
<dbReference type="AlphaFoldDB" id="A0A1H9RNM2"/>
<accession>A0A1H9RNM2</accession>